<evidence type="ECO:0000259" key="1">
    <source>
        <dbReference type="Pfam" id="PF16087"/>
    </source>
</evidence>
<reference evidence="2" key="2">
    <citation type="submission" date="2021-08" db="EMBL/GenBank/DDBJ databases">
        <authorList>
            <person name="Eriksson T."/>
        </authorList>
    </citation>
    <scope>NUCLEOTIDE SEQUENCE</scope>
    <source>
        <strain evidence="2">Stoneville</strain>
        <tissue evidence="2">Whole head</tissue>
    </source>
</reference>
<dbReference type="PANTHER" id="PTHR47326">
    <property type="entry name" value="TRANSPOSABLE ELEMENT TC3 TRANSPOSASE-LIKE PROTEIN"/>
    <property type="match status" value="1"/>
</dbReference>
<dbReference type="InterPro" id="IPR036397">
    <property type="entry name" value="RNaseH_sf"/>
</dbReference>
<comment type="caution">
    <text evidence="2">The sequence shown here is derived from an EMBL/GenBank/DDBJ whole genome shotgun (WGS) entry which is preliminary data.</text>
</comment>
<evidence type="ECO:0000313" key="2">
    <source>
        <dbReference type="EMBL" id="KAH0813487.1"/>
    </source>
</evidence>
<dbReference type="PANTHER" id="PTHR47326:SF1">
    <property type="entry name" value="HTH PSQ-TYPE DOMAIN-CONTAINING PROTEIN"/>
    <property type="match status" value="1"/>
</dbReference>
<sequence>MVLSLEQNTFIVMSYYRNGTLQNGEWVYSINACKEEFFAKFPNCNIVEANLIAHIRRVVNRFVATGSVEKGKSVGRPPVNEEIVEDLRQRIEQSPKTSLRKLSLQADVPLSTCQKIVRKNLNLYPYKITTLQELRPGDSERRLEYCNWFLNNLNDDRAPTQNPQRITEEVEELVLSSMQRSTEQHCNNVSEAKVKGPIKLTGEKTGSRPFRDRNRKCRRRINFGTSVASKRPAGLSFPGLYFSLNQHFIETLNFLNTHDSLESLNFHHSVLQSHHLVETPFSEAQQGESEPRLRRSYVGGYHTHSDELLLSTFGPTEPRDVIQARTRSDQYSQYRTLRGAETGQAAPYIIITKMNVAYTNNELTDMVLFYGRALGNAHEAQRLYQEAFPERRLPDHRTFSASVQRLRENGEFCRRTTNCGRQRIRRNLDAEPEILNLVEENPSGSIRRLAYRVGVSPYTVWRTLKEQGLHPYHIQLVQGLKLEDLPKRVRFCEWLLEKYEEGPQFIERLLTTDEATFTRDGIFNVRNTHIWSDENPHAIRERHFQNRFSVNVWGGIIGNKLIGPYILPPRLNAVNYLDFLNNQLAILLEDVPLLTRQNMWYLHDGAPAHFAREVRTWLDQNFPERWIGRNGPVLWPPRYPDLNRCDFFLWGHMKQLVYATPVDTIEELRNRIEDVAAEIKGNAEMIMRTQQSLIRRAHACVRNGGRHFEALL</sequence>
<dbReference type="AlphaFoldDB" id="A0A8J6LAT3"/>
<protein>
    <recommendedName>
        <fullName evidence="1">DUF4817 domain-containing protein</fullName>
    </recommendedName>
</protein>
<dbReference type="Gene3D" id="3.30.420.10">
    <property type="entry name" value="Ribonuclease H-like superfamily/Ribonuclease H"/>
    <property type="match status" value="1"/>
</dbReference>
<dbReference type="Proteomes" id="UP000719412">
    <property type="component" value="Unassembled WGS sequence"/>
</dbReference>
<organism evidence="2 3">
    <name type="scientific">Tenebrio molitor</name>
    <name type="common">Yellow mealworm beetle</name>
    <dbReference type="NCBI Taxonomy" id="7067"/>
    <lineage>
        <taxon>Eukaryota</taxon>
        <taxon>Metazoa</taxon>
        <taxon>Ecdysozoa</taxon>
        <taxon>Arthropoda</taxon>
        <taxon>Hexapoda</taxon>
        <taxon>Insecta</taxon>
        <taxon>Pterygota</taxon>
        <taxon>Neoptera</taxon>
        <taxon>Endopterygota</taxon>
        <taxon>Coleoptera</taxon>
        <taxon>Polyphaga</taxon>
        <taxon>Cucujiformia</taxon>
        <taxon>Tenebrionidae</taxon>
        <taxon>Tenebrio</taxon>
    </lineage>
</organism>
<name>A0A8J6LAT3_TENMO</name>
<accession>A0A8J6LAT3</accession>
<keyword evidence="3" id="KW-1185">Reference proteome</keyword>
<evidence type="ECO:0000313" key="3">
    <source>
        <dbReference type="Proteomes" id="UP000719412"/>
    </source>
</evidence>
<reference evidence="2" key="1">
    <citation type="journal article" date="2020" name="J Insects Food Feed">
        <title>The yellow mealworm (Tenebrio molitor) genome: a resource for the emerging insects as food and feed industry.</title>
        <authorList>
            <person name="Eriksson T."/>
            <person name="Andere A."/>
            <person name="Kelstrup H."/>
            <person name="Emery V."/>
            <person name="Picard C."/>
        </authorList>
    </citation>
    <scope>NUCLEOTIDE SEQUENCE</scope>
    <source>
        <strain evidence="2">Stoneville</strain>
        <tissue evidence="2">Whole head</tissue>
    </source>
</reference>
<dbReference type="Pfam" id="PF16087">
    <property type="entry name" value="DUF4817"/>
    <property type="match status" value="1"/>
</dbReference>
<dbReference type="InterPro" id="IPR032135">
    <property type="entry name" value="DUF4817"/>
</dbReference>
<proteinExistence type="predicted"/>
<dbReference type="GO" id="GO:0003676">
    <property type="term" value="F:nucleic acid binding"/>
    <property type="evidence" value="ECO:0007669"/>
    <property type="project" value="InterPro"/>
</dbReference>
<dbReference type="EMBL" id="JABDTM020025228">
    <property type="protein sequence ID" value="KAH0813487.1"/>
    <property type="molecule type" value="Genomic_DNA"/>
</dbReference>
<gene>
    <name evidence="2" type="ORF">GEV33_009303</name>
</gene>
<feature type="domain" description="DUF4817" evidence="1">
    <location>
        <begin position="364"/>
        <end position="410"/>
    </location>
</feature>